<dbReference type="InterPro" id="IPR002656">
    <property type="entry name" value="Acyl_transf_3_dom"/>
</dbReference>
<dbReference type="GO" id="GO:0000271">
    <property type="term" value="P:polysaccharide biosynthetic process"/>
    <property type="evidence" value="ECO:0007669"/>
    <property type="project" value="TreeGrafter"/>
</dbReference>
<accession>A0A5Q4VGA3</accession>
<dbReference type="Pfam" id="PF01757">
    <property type="entry name" value="Acyl_transf_3"/>
    <property type="match status" value="1"/>
</dbReference>
<dbReference type="RefSeq" id="WP_139447404.1">
    <property type="nucleotide sequence ID" value="NZ_VDMB01000005.1"/>
</dbReference>
<keyword evidence="1" id="KW-1133">Transmembrane helix</keyword>
<dbReference type="Proteomes" id="UP000321899">
    <property type="component" value="Unassembled WGS sequence"/>
</dbReference>
<reference evidence="3 4" key="1">
    <citation type="submission" date="2019-06" db="EMBL/GenBank/DDBJ databases">
        <title>Desulfobotulus mexicanus sp. nov., a novel sulfate-reducing bacterium isolated from the sediment of an alkaline crater lake in Mexico.</title>
        <authorList>
            <person name="Hirschler-Rea A."/>
        </authorList>
    </citation>
    <scope>NUCLEOTIDE SEQUENCE [LARGE SCALE GENOMIC DNA]</scope>
    <source>
        <strain evidence="3 4">PAR22N</strain>
    </source>
</reference>
<dbReference type="InterPro" id="IPR050879">
    <property type="entry name" value="Acyltransferase_3"/>
</dbReference>
<dbReference type="PANTHER" id="PTHR23028:SF53">
    <property type="entry name" value="ACYL_TRANSF_3 DOMAIN-CONTAINING PROTEIN"/>
    <property type="match status" value="1"/>
</dbReference>
<keyword evidence="1" id="KW-0812">Transmembrane</keyword>
<evidence type="ECO:0000259" key="2">
    <source>
        <dbReference type="Pfam" id="PF01757"/>
    </source>
</evidence>
<organism evidence="3 4">
    <name type="scientific">Desulfobotulus mexicanus</name>
    <dbReference type="NCBI Taxonomy" id="2586642"/>
    <lineage>
        <taxon>Bacteria</taxon>
        <taxon>Pseudomonadati</taxon>
        <taxon>Thermodesulfobacteriota</taxon>
        <taxon>Desulfobacteria</taxon>
        <taxon>Desulfobacterales</taxon>
        <taxon>Desulfobacteraceae</taxon>
        <taxon>Desulfobotulus</taxon>
    </lineage>
</organism>
<dbReference type="GO" id="GO:0016020">
    <property type="term" value="C:membrane"/>
    <property type="evidence" value="ECO:0007669"/>
    <property type="project" value="TreeGrafter"/>
</dbReference>
<dbReference type="AlphaFoldDB" id="A0A5Q4VGA3"/>
<dbReference type="PANTHER" id="PTHR23028">
    <property type="entry name" value="ACETYLTRANSFERASE"/>
    <property type="match status" value="1"/>
</dbReference>
<feature type="transmembrane region" description="Helical" evidence="1">
    <location>
        <begin position="210"/>
        <end position="229"/>
    </location>
</feature>
<feature type="transmembrane region" description="Helical" evidence="1">
    <location>
        <begin position="69"/>
        <end position="90"/>
    </location>
</feature>
<feature type="transmembrane region" description="Helical" evidence="1">
    <location>
        <begin position="29"/>
        <end position="48"/>
    </location>
</feature>
<dbReference type="OrthoDB" id="9796461at2"/>
<dbReference type="EMBL" id="VDMB01000005">
    <property type="protein sequence ID" value="TYT75302.1"/>
    <property type="molecule type" value="Genomic_DNA"/>
</dbReference>
<keyword evidence="1" id="KW-0472">Membrane</keyword>
<feature type="transmembrane region" description="Helical" evidence="1">
    <location>
        <begin position="177"/>
        <end position="198"/>
    </location>
</feature>
<protein>
    <submittedName>
        <fullName evidence="3">Acyltransferase</fullName>
    </submittedName>
</protein>
<evidence type="ECO:0000256" key="1">
    <source>
        <dbReference type="SAM" id="Phobius"/>
    </source>
</evidence>
<feature type="transmembrane region" description="Helical" evidence="1">
    <location>
        <begin position="7"/>
        <end position="23"/>
    </location>
</feature>
<evidence type="ECO:0000313" key="4">
    <source>
        <dbReference type="Proteomes" id="UP000321899"/>
    </source>
</evidence>
<keyword evidence="3" id="KW-0012">Acyltransferase</keyword>
<feature type="transmembrane region" description="Helical" evidence="1">
    <location>
        <begin position="152"/>
        <end position="171"/>
    </location>
</feature>
<feature type="domain" description="Acyltransferase 3" evidence="2">
    <location>
        <begin position="4"/>
        <end position="314"/>
    </location>
</feature>
<sequence>MVGYFRLILACMVLLSHIHVRFFDMNPGVVAVVIFYMLAGYVVSKLWHEILPGGSGLVFRFLRDRFLRIYPLYLYVCVLTVAFFLTTGYGPADFTVVKIFYNFSIVPLNYYMWLDSGVLSGHGLCIVPPAWSLGAELQAYLLMMFLFIFKPLKHLLATASFLVFLMAAFGFLHTDYFGYRLLPGVLFFFVLGSCLFQIHRGRADLFDRCFPVIIWLAALVVFSFLWMKGFHRADYIRETFLGLSMGLPLLYMMHKSGRHLQGNAFCAGLSYGVFLSHFLVIWFLDHMGWSSEANAGGLFYSTVVICLSVFISWFGVRFIESPVTYWRIAKK</sequence>
<feature type="transmembrane region" description="Helical" evidence="1">
    <location>
        <begin position="264"/>
        <end position="284"/>
    </location>
</feature>
<gene>
    <name evidence="3" type="ORF">FIM25_06255</name>
</gene>
<evidence type="ECO:0000313" key="3">
    <source>
        <dbReference type="EMBL" id="TYT75302.1"/>
    </source>
</evidence>
<comment type="caution">
    <text evidence="3">The sequence shown here is derived from an EMBL/GenBank/DDBJ whole genome shotgun (WGS) entry which is preliminary data.</text>
</comment>
<feature type="transmembrane region" description="Helical" evidence="1">
    <location>
        <begin position="110"/>
        <end position="131"/>
    </location>
</feature>
<dbReference type="GO" id="GO:0016747">
    <property type="term" value="F:acyltransferase activity, transferring groups other than amino-acyl groups"/>
    <property type="evidence" value="ECO:0007669"/>
    <property type="project" value="InterPro"/>
</dbReference>
<keyword evidence="3" id="KW-0808">Transferase</keyword>
<feature type="transmembrane region" description="Helical" evidence="1">
    <location>
        <begin position="296"/>
        <end position="316"/>
    </location>
</feature>
<keyword evidence="4" id="KW-1185">Reference proteome</keyword>
<name>A0A5Q4VGA3_9BACT</name>
<proteinExistence type="predicted"/>